<evidence type="ECO:0000256" key="1">
    <source>
        <dbReference type="SAM" id="MobiDB-lite"/>
    </source>
</evidence>
<name>A0ABQ4GBP5_9ACTN</name>
<reference evidence="2 3" key="1">
    <citation type="submission" date="2021-01" db="EMBL/GenBank/DDBJ databases">
        <title>Whole genome shotgun sequence of Microbispora corallina NBRC 16416.</title>
        <authorList>
            <person name="Komaki H."/>
            <person name="Tamura T."/>
        </authorList>
    </citation>
    <scope>NUCLEOTIDE SEQUENCE [LARGE SCALE GENOMIC DNA]</scope>
    <source>
        <strain evidence="2 3">NBRC 16416</strain>
    </source>
</reference>
<dbReference type="Proteomes" id="UP000603904">
    <property type="component" value="Unassembled WGS sequence"/>
</dbReference>
<feature type="region of interest" description="Disordered" evidence="1">
    <location>
        <begin position="1"/>
        <end position="26"/>
    </location>
</feature>
<evidence type="ECO:0000313" key="3">
    <source>
        <dbReference type="Proteomes" id="UP000603904"/>
    </source>
</evidence>
<proteinExistence type="predicted"/>
<keyword evidence="3" id="KW-1185">Reference proteome</keyword>
<evidence type="ECO:0000313" key="2">
    <source>
        <dbReference type="EMBL" id="GIH44509.1"/>
    </source>
</evidence>
<feature type="region of interest" description="Disordered" evidence="1">
    <location>
        <begin position="61"/>
        <end position="80"/>
    </location>
</feature>
<dbReference type="EMBL" id="BOOC01000061">
    <property type="protein sequence ID" value="GIH44509.1"/>
    <property type="molecule type" value="Genomic_DNA"/>
</dbReference>
<organism evidence="2 3">
    <name type="scientific">Microbispora corallina</name>
    <dbReference type="NCBI Taxonomy" id="83302"/>
    <lineage>
        <taxon>Bacteria</taxon>
        <taxon>Bacillati</taxon>
        <taxon>Actinomycetota</taxon>
        <taxon>Actinomycetes</taxon>
        <taxon>Streptosporangiales</taxon>
        <taxon>Streptosporangiaceae</taxon>
        <taxon>Microbispora</taxon>
    </lineage>
</organism>
<gene>
    <name evidence="2" type="ORF">Mco01_75090</name>
</gene>
<protein>
    <submittedName>
        <fullName evidence="2">Uncharacterized protein</fullName>
    </submittedName>
</protein>
<accession>A0ABQ4GBP5</accession>
<comment type="caution">
    <text evidence="2">The sequence shown here is derived from an EMBL/GenBank/DDBJ whole genome shotgun (WGS) entry which is preliminary data.</text>
</comment>
<sequence>MPEPFGVGEVQRAGQRDAQHLTGGVARDREAVQDDCGGHPLTSAIAGARGALAGGSVTLTDASNLPAEPAPSGKAVNSAD</sequence>